<feature type="region of interest" description="Disordered" evidence="1">
    <location>
        <begin position="15"/>
        <end position="43"/>
    </location>
</feature>
<accession>A0A7G2CKQ0</accession>
<evidence type="ECO:0000256" key="1">
    <source>
        <dbReference type="SAM" id="MobiDB-lite"/>
    </source>
</evidence>
<evidence type="ECO:0000313" key="3">
    <source>
        <dbReference type="EMBL" id="CAD2220440.1"/>
    </source>
</evidence>
<sequence>MVFFAAVAQRCQLSSTTGGKKMKTDGEKKKKKQKQGKSLKEMKEERCKDLKSLRTWITLPIVQATANVIDNITLLRKIRRKEVDKHGNDLPKKSDAEKQMEEDQRAMNEALFNDNPIVYPTGTRRQEEESFYSELVQLVDGYCPDGRLSELISVVEDPSIFRFMRDHIGYAELHPDTDWLTYLQIGGIVTTIILIYYAVVSFGRNYVVPKNEEYKQNLIKQQNRERMEQMRKQTEGQYGQRPNETAFEAHQRRMKEMEELARKKGVKMNIRFEADL</sequence>
<keyword evidence="2" id="KW-0812">Transmembrane</keyword>
<reference evidence="3 4" key="1">
    <citation type="submission" date="2020-08" db="EMBL/GenBank/DDBJ databases">
        <authorList>
            <person name="Newling K."/>
            <person name="Davey J."/>
            <person name="Forrester S."/>
        </authorList>
    </citation>
    <scope>NUCLEOTIDE SEQUENCE [LARGE SCALE GENOMIC DNA]</scope>
    <source>
        <strain evidence="4">Crithidia deanei Carvalho (ATCC PRA-265)</strain>
    </source>
</reference>
<name>A0A7G2CKQ0_9TRYP</name>
<dbReference type="OrthoDB" id="260309at2759"/>
<evidence type="ECO:0000313" key="4">
    <source>
        <dbReference type="Proteomes" id="UP000515908"/>
    </source>
</evidence>
<organism evidence="3 4">
    <name type="scientific">Angomonas deanei</name>
    <dbReference type="NCBI Taxonomy" id="59799"/>
    <lineage>
        <taxon>Eukaryota</taxon>
        <taxon>Discoba</taxon>
        <taxon>Euglenozoa</taxon>
        <taxon>Kinetoplastea</taxon>
        <taxon>Metakinetoplastina</taxon>
        <taxon>Trypanosomatida</taxon>
        <taxon>Trypanosomatidae</taxon>
        <taxon>Strigomonadinae</taxon>
        <taxon>Angomonas</taxon>
    </lineage>
</organism>
<dbReference type="EMBL" id="LR877161">
    <property type="protein sequence ID" value="CAD2220440.1"/>
    <property type="molecule type" value="Genomic_DNA"/>
</dbReference>
<dbReference type="VEuPathDB" id="TriTrypDB:ADEAN_000796200"/>
<keyword evidence="4" id="KW-1185">Reference proteome</keyword>
<keyword evidence="2" id="KW-1133">Transmembrane helix</keyword>
<gene>
    <name evidence="3" type="ORF">ADEAN_000796200</name>
</gene>
<dbReference type="AlphaFoldDB" id="A0A7G2CKQ0"/>
<dbReference type="Proteomes" id="UP000515908">
    <property type="component" value="Chromosome 17"/>
</dbReference>
<protein>
    <submittedName>
        <fullName evidence="3">Uncharacterized protein</fullName>
    </submittedName>
</protein>
<keyword evidence="2" id="KW-0472">Membrane</keyword>
<proteinExistence type="predicted"/>
<feature type="transmembrane region" description="Helical" evidence="2">
    <location>
        <begin position="179"/>
        <end position="200"/>
    </location>
</feature>
<evidence type="ECO:0000256" key="2">
    <source>
        <dbReference type="SAM" id="Phobius"/>
    </source>
</evidence>